<dbReference type="Proteomes" id="UP000218689">
    <property type="component" value="Unassembled WGS sequence"/>
</dbReference>
<dbReference type="InterPro" id="IPR051556">
    <property type="entry name" value="N-term/lysine_N-AcTrnsfr"/>
</dbReference>
<feature type="domain" description="N-acetyltransferase" evidence="3">
    <location>
        <begin position="1"/>
        <end position="161"/>
    </location>
</feature>
<accession>A0A224X957</accession>
<evidence type="ECO:0000256" key="1">
    <source>
        <dbReference type="ARBA" id="ARBA00022679"/>
    </source>
</evidence>
<dbReference type="SUPFAM" id="SSF55729">
    <property type="entry name" value="Acyl-CoA N-acyltransferases (Nat)"/>
    <property type="match status" value="1"/>
</dbReference>
<sequence length="161" mass="18604">MIRVVLGDDMQLIKMQLERFESWKIAAIKEFAKGKVENGEWSQTESYQLSEQELNTILPDGYQTPQHYFYEMMVDDQIVGNIWATITDEVPTTAYILDIGVYPDFQDLGYGSTALKLLALEAKKLQCQAVKRHVFGKNKRAIHVYQKIGFEMTDIEMVMKL</sequence>
<dbReference type="PANTHER" id="PTHR42919:SF8">
    <property type="entry name" value="N-ALPHA-ACETYLTRANSFERASE 50"/>
    <property type="match status" value="1"/>
</dbReference>
<dbReference type="InterPro" id="IPR000182">
    <property type="entry name" value="GNAT_dom"/>
</dbReference>
<evidence type="ECO:0000256" key="2">
    <source>
        <dbReference type="ARBA" id="ARBA00023315"/>
    </source>
</evidence>
<dbReference type="EMBL" id="BEDT01000001">
    <property type="protein sequence ID" value="GAX46724.1"/>
    <property type="molecule type" value="Genomic_DNA"/>
</dbReference>
<dbReference type="PANTHER" id="PTHR42919">
    <property type="entry name" value="N-ALPHA-ACETYLTRANSFERASE"/>
    <property type="match status" value="1"/>
</dbReference>
<name>A0A224X957_9LACT</name>
<dbReference type="InterPro" id="IPR016181">
    <property type="entry name" value="Acyl_CoA_acyltransferase"/>
</dbReference>
<dbReference type="GO" id="GO:0016747">
    <property type="term" value="F:acyltransferase activity, transferring groups other than amino-acyl groups"/>
    <property type="evidence" value="ECO:0007669"/>
    <property type="project" value="InterPro"/>
</dbReference>
<protein>
    <recommendedName>
        <fullName evidence="3">N-acetyltransferase domain-containing protein</fullName>
    </recommendedName>
</protein>
<dbReference type="CDD" id="cd04301">
    <property type="entry name" value="NAT_SF"/>
    <property type="match status" value="1"/>
</dbReference>
<dbReference type="Pfam" id="PF00583">
    <property type="entry name" value="Acetyltransf_1"/>
    <property type="match status" value="1"/>
</dbReference>
<reference evidence="5" key="1">
    <citation type="submission" date="2017-08" db="EMBL/GenBank/DDBJ databases">
        <title>Draft genome sequence of Lactococcus sp. strain Rs-Y01, isolated from the gut of the lower termite Reticulitermes speratus.</title>
        <authorList>
            <person name="Ohkuma M."/>
            <person name="Yuki M."/>
        </authorList>
    </citation>
    <scope>NUCLEOTIDE SEQUENCE [LARGE SCALE GENOMIC DNA]</scope>
    <source>
        <strain evidence="5">Rs-Y01</strain>
    </source>
</reference>
<evidence type="ECO:0000313" key="4">
    <source>
        <dbReference type="EMBL" id="GAX46724.1"/>
    </source>
</evidence>
<comment type="caution">
    <text evidence="4">The sequence shown here is derived from an EMBL/GenBank/DDBJ whole genome shotgun (WGS) entry which is preliminary data.</text>
</comment>
<keyword evidence="5" id="KW-1185">Reference proteome</keyword>
<keyword evidence="2" id="KW-0012">Acyltransferase</keyword>
<evidence type="ECO:0000259" key="3">
    <source>
        <dbReference type="PROSITE" id="PS51186"/>
    </source>
</evidence>
<gene>
    <name evidence="4" type="ORF">RsY01_303</name>
</gene>
<dbReference type="AlphaFoldDB" id="A0A224X957"/>
<keyword evidence="1" id="KW-0808">Transferase</keyword>
<proteinExistence type="predicted"/>
<evidence type="ECO:0000313" key="5">
    <source>
        <dbReference type="Proteomes" id="UP000218689"/>
    </source>
</evidence>
<dbReference type="Gene3D" id="3.40.630.30">
    <property type="match status" value="1"/>
</dbReference>
<organism evidence="4 5">
    <name type="scientific">Pseudolactococcus reticulitermitis</name>
    <dbReference type="NCBI Taxonomy" id="2025039"/>
    <lineage>
        <taxon>Bacteria</taxon>
        <taxon>Bacillati</taxon>
        <taxon>Bacillota</taxon>
        <taxon>Bacilli</taxon>
        <taxon>Lactobacillales</taxon>
        <taxon>Streptococcaceae</taxon>
        <taxon>Pseudolactococcus</taxon>
    </lineage>
</organism>
<dbReference type="PROSITE" id="PS51186">
    <property type="entry name" value="GNAT"/>
    <property type="match status" value="1"/>
</dbReference>